<dbReference type="WBParaSite" id="ACRNAN_scaffold1692.g24416.t1">
    <property type="protein sequence ID" value="ACRNAN_scaffold1692.g24416.t1"/>
    <property type="gene ID" value="ACRNAN_scaffold1692.g24416"/>
</dbReference>
<evidence type="ECO:0000313" key="2">
    <source>
        <dbReference type="Proteomes" id="UP000887540"/>
    </source>
</evidence>
<feature type="compositionally biased region" description="Basic residues" evidence="1">
    <location>
        <begin position="126"/>
        <end position="135"/>
    </location>
</feature>
<proteinExistence type="predicted"/>
<keyword evidence="2" id="KW-1185">Reference proteome</keyword>
<protein>
    <submittedName>
        <fullName evidence="3">Transposase</fullName>
    </submittedName>
</protein>
<name>A0A914D2N3_9BILA</name>
<reference evidence="3" key="1">
    <citation type="submission" date="2022-11" db="UniProtKB">
        <authorList>
            <consortium name="WormBaseParasite"/>
        </authorList>
    </citation>
    <scope>IDENTIFICATION</scope>
</reference>
<organism evidence="2 3">
    <name type="scientific">Acrobeloides nanus</name>
    <dbReference type="NCBI Taxonomy" id="290746"/>
    <lineage>
        <taxon>Eukaryota</taxon>
        <taxon>Metazoa</taxon>
        <taxon>Ecdysozoa</taxon>
        <taxon>Nematoda</taxon>
        <taxon>Chromadorea</taxon>
        <taxon>Rhabditida</taxon>
        <taxon>Tylenchina</taxon>
        <taxon>Cephalobomorpha</taxon>
        <taxon>Cephaloboidea</taxon>
        <taxon>Cephalobidae</taxon>
        <taxon>Acrobeloides</taxon>
    </lineage>
</organism>
<evidence type="ECO:0000313" key="3">
    <source>
        <dbReference type="WBParaSite" id="ACRNAN_scaffold1692.g24416.t1"/>
    </source>
</evidence>
<evidence type="ECO:0000256" key="1">
    <source>
        <dbReference type="SAM" id="MobiDB-lite"/>
    </source>
</evidence>
<dbReference type="Proteomes" id="UP000887540">
    <property type="component" value="Unplaced"/>
</dbReference>
<dbReference type="AlphaFoldDB" id="A0A914D2N3"/>
<accession>A0A914D2N3</accession>
<sequence length="176" mass="20192">MTLSKEDLIEIRTLLSMNCKPQKIYEFRIENEFRGARDWKRTTIFDACKKIQAQQGSVERKQGSGRRRTVRTEENIDRVARLLQSLPRIPGTHLSARKVARGKGISRSSVRRIAKEHGLKVIKKTKVHRIPKPKRPRETNEARRGSHQGSLGRVGYRDDQKMVARASPKIGRSSQA</sequence>
<feature type="region of interest" description="Disordered" evidence="1">
    <location>
        <begin position="126"/>
        <end position="176"/>
    </location>
</feature>